<dbReference type="SUPFAM" id="SSF53649">
    <property type="entry name" value="Alkaline phosphatase-like"/>
    <property type="match status" value="1"/>
</dbReference>
<feature type="transmembrane region" description="Helical" evidence="8">
    <location>
        <begin position="20"/>
        <end position="41"/>
    </location>
</feature>
<comment type="subcellular location">
    <subcellularLocation>
        <location evidence="1">Cell inner membrane</location>
        <topology evidence="1">Multi-pass membrane protein</topology>
    </subcellularLocation>
</comment>
<keyword evidence="3" id="KW-0997">Cell inner membrane</keyword>
<dbReference type="InterPro" id="IPR040423">
    <property type="entry name" value="PEA_transferase"/>
</dbReference>
<dbReference type="InterPro" id="IPR058130">
    <property type="entry name" value="PEA_transf_C"/>
</dbReference>
<dbReference type="EMBL" id="JARSBO010000004">
    <property type="protein sequence ID" value="MDG4719262.1"/>
    <property type="molecule type" value="Genomic_DNA"/>
</dbReference>
<feature type="transmembrane region" description="Helical" evidence="8">
    <location>
        <begin position="83"/>
        <end position="104"/>
    </location>
</feature>
<keyword evidence="5 8" id="KW-0812">Transmembrane</keyword>
<evidence type="ECO:0000256" key="2">
    <source>
        <dbReference type="ARBA" id="ARBA00022475"/>
    </source>
</evidence>
<dbReference type="GO" id="GO:0016740">
    <property type="term" value="F:transferase activity"/>
    <property type="evidence" value="ECO:0007669"/>
    <property type="project" value="UniProtKB-KW"/>
</dbReference>
<evidence type="ECO:0000256" key="4">
    <source>
        <dbReference type="ARBA" id="ARBA00022679"/>
    </source>
</evidence>
<dbReference type="Pfam" id="PF08019">
    <property type="entry name" value="EptA_B_N"/>
    <property type="match status" value="1"/>
</dbReference>
<sequence>MPRFRLLPQVTRLAPIDYRIVLVALAAYFALILNTRLLGHFYDILGGLGDYDLGFAISAPFVLVFASLVVFTPFSFKYLFKPFFIVLILISALAHYGMAKYGIVFDRGMIENVVETNQTEAFSYFSLSATLWFVVTGIVPAIVLLLVPVSYPKTVLHGIAQRFVMIAVPLVMLGGLAGLYFKDYASVGRNNKVLGKEVIPSNYITGTIQYVKRRYLYADMPFHKIGEDARLVKQSGDEKPTLMFLVIGETARAQSVAANGYDRPTSPFTSKIDGLLAFQNVQSCGTATAVSVPCMFSPMDHANYDGEAARHSESLMDVLNRAGVKVLWKDNDEGCKGVCDRIPTIEIAAKDFPEDCALGTCFDEVMLRNLDQEVSDKAQNQLIAFHLMGSHGPTYYKRYPDAQRAFGPDCPRSDIENCTAEELVNTYDNTIRYTDYVVAQLVEKLKTYQDRFNTVLLYVSDHGESLGEGGLYLHGAPYVFAPDEQTHVPMMMWMSQGYQTAQEIEADCLGAAAQNAAFSHDNLFSTVLGAMNVSTALYQQQKDILATCSRPVIETALETGSTTQDALQRN</sequence>
<keyword evidence="4 11" id="KW-0808">Transferase</keyword>
<evidence type="ECO:0000313" key="11">
    <source>
        <dbReference type="EMBL" id="MDG4719262.1"/>
    </source>
</evidence>
<dbReference type="PANTHER" id="PTHR30443:SF0">
    <property type="entry name" value="PHOSPHOETHANOLAMINE TRANSFERASE EPTA"/>
    <property type="match status" value="1"/>
</dbReference>
<dbReference type="InterPro" id="IPR012549">
    <property type="entry name" value="EptA-like_N"/>
</dbReference>
<feature type="domain" description="Sulfatase N-terminal" evidence="9">
    <location>
        <begin position="243"/>
        <end position="533"/>
    </location>
</feature>
<protein>
    <submittedName>
        <fullName evidence="11">Phosphoethanolamine--lipid A transferase</fullName>
    </submittedName>
</protein>
<evidence type="ECO:0000256" key="3">
    <source>
        <dbReference type="ARBA" id="ARBA00022519"/>
    </source>
</evidence>
<evidence type="ECO:0000259" key="10">
    <source>
        <dbReference type="Pfam" id="PF08019"/>
    </source>
</evidence>
<feature type="transmembrane region" description="Helical" evidence="8">
    <location>
        <begin position="124"/>
        <end position="151"/>
    </location>
</feature>
<keyword evidence="12" id="KW-1185">Reference proteome</keyword>
<evidence type="ECO:0000313" key="12">
    <source>
        <dbReference type="Proteomes" id="UP001529180"/>
    </source>
</evidence>
<organism evidence="11 12">
    <name type="scientific">Thalassospira aquimaris</name>
    <dbReference type="NCBI Taxonomy" id="3037796"/>
    <lineage>
        <taxon>Bacteria</taxon>
        <taxon>Pseudomonadati</taxon>
        <taxon>Pseudomonadota</taxon>
        <taxon>Alphaproteobacteria</taxon>
        <taxon>Rhodospirillales</taxon>
        <taxon>Thalassospiraceae</taxon>
        <taxon>Thalassospira</taxon>
    </lineage>
</organism>
<keyword evidence="6 8" id="KW-1133">Transmembrane helix</keyword>
<dbReference type="InterPro" id="IPR017850">
    <property type="entry name" value="Alkaline_phosphatase_core_sf"/>
</dbReference>
<evidence type="ECO:0000256" key="6">
    <source>
        <dbReference type="ARBA" id="ARBA00022989"/>
    </source>
</evidence>
<dbReference type="RefSeq" id="WP_114102431.1">
    <property type="nucleotide sequence ID" value="NZ_JARSBO010000004.1"/>
</dbReference>
<dbReference type="InterPro" id="IPR000917">
    <property type="entry name" value="Sulfatase_N"/>
</dbReference>
<keyword evidence="2" id="KW-1003">Cell membrane</keyword>
<comment type="caution">
    <text evidence="11">The sequence shown here is derived from an EMBL/GenBank/DDBJ whole genome shotgun (WGS) entry which is preliminary data.</text>
</comment>
<dbReference type="Pfam" id="PF00884">
    <property type="entry name" value="Sulfatase"/>
    <property type="match status" value="1"/>
</dbReference>
<accession>A0ABT6GB13</accession>
<evidence type="ECO:0000259" key="9">
    <source>
        <dbReference type="Pfam" id="PF00884"/>
    </source>
</evidence>
<evidence type="ECO:0000256" key="1">
    <source>
        <dbReference type="ARBA" id="ARBA00004429"/>
    </source>
</evidence>
<reference evidence="11 12" key="1">
    <citation type="submission" date="2023-03" db="EMBL/GenBank/DDBJ databases">
        <title>Strain FZY0004 represents a novel species in the genus Thalassospira isolated from seawater.</title>
        <authorList>
            <person name="Fu Z.-Y."/>
        </authorList>
    </citation>
    <scope>NUCLEOTIDE SEQUENCE [LARGE SCALE GENOMIC DNA]</scope>
    <source>
        <strain evidence="11 12">FZY0004</strain>
    </source>
</reference>
<feature type="domain" description="Phosphoethanolamine transferase N-terminal" evidence="10">
    <location>
        <begin position="63"/>
        <end position="215"/>
    </location>
</feature>
<dbReference type="Gene3D" id="3.40.720.10">
    <property type="entry name" value="Alkaline Phosphatase, subunit A"/>
    <property type="match status" value="1"/>
</dbReference>
<keyword evidence="7 8" id="KW-0472">Membrane</keyword>
<gene>
    <name evidence="11" type="ORF">P7680_09640</name>
</gene>
<feature type="transmembrane region" description="Helical" evidence="8">
    <location>
        <begin position="53"/>
        <end position="71"/>
    </location>
</feature>
<dbReference type="PANTHER" id="PTHR30443">
    <property type="entry name" value="INNER MEMBRANE PROTEIN"/>
    <property type="match status" value="1"/>
</dbReference>
<evidence type="ECO:0000256" key="8">
    <source>
        <dbReference type="SAM" id="Phobius"/>
    </source>
</evidence>
<dbReference type="Proteomes" id="UP001529180">
    <property type="component" value="Unassembled WGS sequence"/>
</dbReference>
<proteinExistence type="predicted"/>
<feature type="transmembrane region" description="Helical" evidence="8">
    <location>
        <begin position="163"/>
        <end position="181"/>
    </location>
</feature>
<name>A0ABT6GB13_9PROT</name>
<evidence type="ECO:0000256" key="5">
    <source>
        <dbReference type="ARBA" id="ARBA00022692"/>
    </source>
</evidence>
<dbReference type="NCBIfam" id="NF028537">
    <property type="entry name" value="P_eth_NH2_trans"/>
    <property type="match status" value="1"/>
</dbReference>
<evidence type="ECO:0000256" key="7">
    <source>
        <dbReference type="ARBA" id="ARBA00023136"/>
    </source>
</evidence>
<dbReference type="CDD" id="cd16017">
    <property type="entry name" value="LptA"/>
    <property type="match status" value="1"/>
</dbReference>